<proteinExistence type="predicted"/>
<dbReference type="AlphaFoldDB" id="A0A6C0E867"/>
<evidence type="ECO:0000313" key="1">
    <source>
        <dbReference type="EMBL" id="QHT24811.1"/>
    </source>
</evidence>
<accession>A0A6C0E867</accession>
<organism evidence="1">
    <name type="scientific">viral metagenome</name>
    <dbReference type="NCBI Taxonomy" id="1070528"/>
    <lineage>
        <taxon>unclassified sequences</taxon>
        <taxon>metagenomes</taxon>
        <taxon>organismal metagenomes</taxon>
    </lineage>
</organism>
<protein>
    <submittedName>
        <fullName evidence="1">Uncharacterized protein</fullName>
    </submittedName>
</protein>
<reference evidence="1" key="1">
    <citation type="journal article" date="2020" name="Nature">
        <title>Giant virus diversity and host interactions through global metagenomics.</title>
        <authorList>
            <person name="Schulz F."/>
            <person name="Roux S."/>
            <person name="Paez-Espino D."/>
            <person name="Jungbluth S."/>
            <person name="Walsh D.A."/>
            <person name="Denef V.J."/>
            <person name="McMahon K.D."/>
            <person name="Konstantinidis K.T."/>
            <person name="Eloe-Fadrosh E.A."/>
            <person name="Kyrpides N.C."/>
            <person name="Woyke T."/>
        </authorList>
    </citation>
    <scope>NUCLEOTIDE SEQUENCE</scope>
    <source>
        <strain evidence="1">GVMAG-M-3300023179-150</strain>
    </source>
</reference>
<dbReference type="EMBL" id="MN739749">
    <property type="protein sequence ID" value="QHT24811.1"/>
    <property type="molecule type" value="Genomic_DNA"/>
</dbReference>
<name>A0A6C0E867_9ZZZZ</name>
<sequence>MYKFNLKHEFKFSVDSDGEYHSFNDQPAIEYFNGTKIWMKHGIMDRCQYLGPAFQSNIKMEYYTNDKLHCDFGPAVINILDCNNVQIIHYVNGVYKNMKYSSFSDPKGQSNSLQLILNKYYDDEDDEDDDENEDNEDNSAIYYKYYFIDDSLSKVKIYKKNNQFHRIDGPAFDTSQPSPNKSSYHYDYRIKFEDGNSIYFYEGKKINMSNISIFNDKNNIVIYGINYKDIFSNLEYYDTNMNLYELSTKHNRVLYIDRSNLHLVITNIHHEENVETMKIIIYETIKLFSTRIFCNDEELQFSKTVIPKLKLLIHEIEEFEKYILSLTLDEICNPNTWNTHIFISKFEKFKKHNLLPHTGNCDKDIENIKKENQDNKVELVQESETNKCHENIASMHKQTEQNHIDNKVINNTPVERPKSRYVGRKKYTL</sequence>